<feature type="transmembrane region" description="Helical" evidence="6">
    <location>
        <begin position="253"/>
        <end position="273"/>
    </location>
</feature>
<gene>
    <name evidence="8" type="ORF">ISR29_03330</name>
</gene>
<evidence type="ECO:0000313" key="9">
    <source>
        <dbReference type="Proteomes" id="UP000705230"/>
    </source>
</evidence>
<dbReference type="InterPro" id="IPR051125">
    <property type="entry name" value="ABC-4/HrtB_transporter"/>
</dbReference>
<evidence type="ECO:0000313" key="8">
    <source>
        <dbReference type="EMBL" id="MBL6903215.1"/>
    </source>
</evidence>
<dbReference type="Proteomes" id="UP000705230">
    <property type="component" value="Unassembled WGS sequence"/>
</dbReference>
<keyword evidence="5 6" id="KW-0472">Membrane</keyword>
<keyword evidence="3 6" id="KW-0812">Transmembrane</keyword>
<sequence>MYWILVKAGVIRKRIRSLLTMLSVVIAFFLYGLLHSADPLFSGAAGEINAERMIIMPKHDMMFGRLPQSHINYLESLEGITNIAWIDMLSMDINSMTENIPIFAISKDYFKVMDRFEASPAEKEAFFSNRRGALAGKAAADIKGWKVGDLVSIPTFSEKNDGSNIWEFVIEGIYTTNPAADELGIMVRNEYVEEARIANKGTVSMILFNLDDPSKADEVSNIIDNNYKNSAYATFTGNEITLSQKMLSDIGNIKLIITAIISAVFFTLLLVTANTMSQSVRERTSDLAILKSLGYKDRQIFISILLESNFIILMGASLGLILTLITIPFIDQASGGLTGGIIVFDLYQVIRGILIGILMASLAGILPAYQAYKLKVVDALAKG</sequence>
<evidence type="ECO:0000256" key="4">
    <source>
        <dbReference type="ARBA" id="ARBA00022989"/>
    </source>
</evidence>
<reference evidence="8" key="1">
    <citation type="submission" date="2020-10" db="EMBL/GenBank/DDBJ databases">
        <title>Microbiome of the Black Sea water column analyzed by genome centric metagenomics.</title>
        <authorList>
            <person name="Cabello-Yeves P.J."/>
            <person name="Callieri C."/>
            <person name="Picazo A."/>
            <person name="Mehrshad M."/>
            <person name="Haro-Moreno J.M."/>
            <person name="Roda-Garcia J."/>
            <person name="Dzembekova N."/>
            <person name="Slabakova V."/>
            <person name="Slabakova N."/>
            <person name="Moncheva S."/>
            <person name="Rodriguez-Valera F."/>
        </authorList>
    </citation>
    <scope>NUCLEOTIDE SEQUENCE</scope>
    <source>
        <strain evidence="8">BS30m-G43</strain>
    </source>
</reference>
<feature type="domain" description="ABC3 transporter permease C-terminal" evidence="7">
    <location>
        <begin position="260"/>
        <end position="374"/>
    </location>
</feature>
<evidence type="ECO:0000259" key="7">
    <source>
        <dbReference type="Pfam" id="PF02687"/>
    </source>
</evidence>
<dbReference type="InterPro" id="IPR003838">
    <property type="entry name" value="ABC3_permease_C"/>
</dbReference>
<feature type="transmembrane region" description="Helical" evidence="6">
    <location>
        <begin position="349"/>
        <end position="369"/>
    </location>
</feature>
<dbReference type="PANTHER" id="PTHR43738">
    <property type="entry name" value="ABC TRANSPORTER, MEMBRANE PROTEIN"/>
    <property type="match status" value="1"/>
</dbReference>
<dbReference type="EMBL" id="JADHSG010000003">
    <property type="protein sequence ID" value="MBL6903215.1"/>
    <property type="molecule type" value="Genomic_DNA"/>
</dbReference>
<evidence type="ECO:0000256" key="5">
    <source>
        <dbReference type="ARBA" id="ARBA00023136"/>
    </source>
</evidence>
<name>A0A937J7N2_9GAMM</name>
<dbReference type="Pfam" id="PF02687">
    <property type="entry name" value="FtsX"/>
    <property type="match status" value="1"/>
</dbReference>
<comment type="subcellular location">
    <subcellularLocation>
        <location evidence="1">Cell membrane</location>
        <topology evidence="1">Multi-pass membrane protein</topology>
    </subcellularLocation>
</comment>
<accession>A0A937J7N2</accession>
<evidence type="ECO:0000256" key="6">
    <source>
        <dbReference type="SAM" id="Phobius"/>
    </source>
</evidence>
<evidence type="ECO:0000256" key="3">
    <source>
        <dbReference type="ARBA" id="ARBA00022692"/>
    </source>
</evidence>
<proteinExistence type="predicted"/>
<keyword evidence="4 6" id="KW-1133">Transmembrane helix</keyword>
<evidence type="ECO:0000256" key="1">
    <source>
        <dbReference type="ARBA" id="ARBA00004651"/>
    </source>
</evidence>
<organism evidence="8 9">
    <name type="scientific">SAR86 cluster bacterium</name>
    <dbReference type="NCBI Taxonomy" id="2030880"/>
    <lineage>
        <taxon>Bacteria</taxon>
        <taxon>Pseudomonadati</taxon>
        <taxon>Pseudomonadota</taxon>
        <taxon>Gammaproteobacteria</taxon>
        <taxon>SAR86 cluster</taxon>
    </lineage>
</organism>
<dbReference type="GO" id="GO:0005886">
    <property type="term" value="C:plasma membrane"/>
    <property type="evidence" value="ECO:0007669"/>
    <property type="project" value="UniProtKB-SubCell"/>
</dbReference>
<dbReference type="PANTHER" id="PTHR43738:SF3">
    <property type="entry name" value="ABC TRANSPORTER PERMEASE"/>
    <property type="match status" value="1"/>
</dbReference>
<feature type="transmembrane region" description="Helical" evidence="6">
    <location>
        <begin position="15"/>
        <end position="34"/>
    </location>
</feature>
<keyword evidence="2" id="KW-1003">Cell membrane</keyword>
<feature type="transmembrane region" description="Helical" evidence="6">
    <location>
        <begin position="300"/>
        <end position="329"/>
    </location>
</feature>
<dbReference type="AlphaFoldDB" id="A0A937J7N2"/>
<protein>
    <submittedName>
        <fullName evidence="8">FtsX-like permease family protein</fullName>
    </submittedName>
</protein>
<evidence type="ECO:0000256" key="2">
    <source>
        <dbReference type="ARBA" id="ARBA00022475"/>
    </source>
</evidence>
<comment type="caution">
    <text evidence="8">The sequence shown here is derived from an EMBL/GenBank/DDBJ whole genome shotgun (WGS) entry which is preliminary data.</text>
</comment>